<comment type="caution">
    <text evidence="2">The sequence shown here is derived from an EMBL/GenBank/DDBJ whole genome shotgun (WGS) entry which is preliminary data.</text>
</comment>
<reference evidence="2 3" key="1">
    <citation type="submission" date="2024-09" db="EMBL/GenBank/DDBJ databases">
        <authorList>
            <person name="Sun Q."/>
            <person name="Mori K."/>
        </authorList>
    </citation>
    <scope>NUCLEOTIDE SEQUENCE [LARGE SCALE GENOMIC DNA]</scope>
    <source>
        <strain evidence="2 3">NCAIM B.02301</strain>
    </source>
</reference>
<protein>
    <submittedName>
        <fullName evidence="2">Uncharacterized protein</fullName>
    </submittedName>
</protein>
<gene>
    <name evidence="2" type="ORF">ACFFH4_05905</name>
</gene>
<dbReference type="Proteomes" id="UP001589833">
    <property type="component" value="Unassembled WGS sequence"/>
</dbReference>
<evidence type="ECO:0000256" key="1">
    <source>
        <dbReference type="SAM" id="MobiDB-lite"/>
    </source>
</evidence>
<evidence type="ECO:0000313" key="2">
    <source>
        <dbReference type="EMBL" id="MFC0558580.1"/>
    </source>
</evidence>
<dbReference type="RefSeq" id="WP_273840010.1">
    <property type="nucleotide sequence ID" value="NZ_JAQQWT010000001.1"/>
</dbReference>
<organism evidence="2 3">
    <name type="scientific">Halalkalibacter alkalisediminis</name>
    <dbReference type="NCBI Taxonomy" id="935616"/>
    <lineage>
        <taxon>Bacteria</taxon>
        <taxon>Bacillati</taxon>
        <taxon>Bacillota</taxon>
        <taxon>Bacilli</taxon>
        <taxon>Bacillales</taxon>
        <taxon>Bacillaceae</taxon>
        <taxon>Halalkalibacter</taxon>
    </lineage>
</organism>
<name>A0ABV6NCS5_9BACI</name>
<sequence>MSLRPIEAQGSFPISQKTGKLQEQLQQRGQVSQEIIGQQQL</sequence>
<dbReference type="EMBL" id="JBHLTR010000006">
    <property type="protein sequence ID" value="MFC0558580.1"/>
    <property type="molecule type" value="Genomic_DNA"/>
</dbReference>
<proteinExistence type="predicted"/>
<feature type="compositionally biased region" description="Polar residues" evidence="1">
    <location>
        <begin position="12"/>
        <end position="23"/>
    </location>
</feature>
<accession>A0ABV6NCS5</accession>
<evidence type="ECO:0000313" key="3">
    <source>
        <dbReference type="Proteomes" id="UP001589833"/>
    </source>
</evidence>
<keyword evidence="3" id="KW-1185">Reference proteome</keyword>
<feature type="region of interest" description="Disordered" evidence="1">
    <location>
        <begin position="1"/>
        <end position="23"/>
    </location>
</feature>